<dbReference type="Gene3D" id="3.20.20.370">
    <property type="entry name" value="Glycoside hydrolase/deacetylase"/>
    <property type="match status" value="1"/>
</dbReference>
<dbReference type="SUPFAM" id="SSF88713">
    <property type="entry name" value="Glycoside hydrolase/deacetylase"/>
    <property type="match status" value="1"/>
</dbReference>
<dbReference type="PROSITE" id="PS51677">
    <property type="entry name" value="NODB"/>
    <property type="match status" value="1"/>
</dbReference>
<organism evidence="3 4">
    <name type="scientific">Streptomyces klenkii</name>
    <dbReference type="NCBI Taxonomy" id="1420899"/>
    <lineage>
        <taxon>Bacteria</taxon>
        <taxon>Bacillati</taxon>
        <taxon>Actinomycetota</taxon>
        <taxon>Actinomycetes</taxon>
        <taxon>Kitasatosporales</taxon>
        <taxon>Streptomycetaceae</taxon>
        <taxon>Streptomyces</taxon>
    </lineage>
</organism>
<dbReference type="GO" id="GO:0005975">
    <property type="term" value="P:carbohydrate metabolic process"/>
    <property type="evidence" value="ECO:0007669"/>
    <property type="project" value="InterPro"/>
</dbReference>
<dbReference type="OrthoDB" id="514320at2"/>
<evidence type="ECO:0000313" key="3">
    <source>
        <dbReference type="EMBL" id="RKN65017.1"/>
    </source>
</evidence>
<protein>
    <submittedName>
        <fullName evidence="3">Polysaccharide deacetylase family protein</fullName>
    </submittedName>
</protein>
<dbReference type="CDD" id="cd10917">
    <property type="entry name" value="CE4_NodB_like_6s_7s"/>
    <property type="match status" value="1"/>
</dbReference>
<reference evidence="3 4" key="1">
    <citation type="journal article" date="2015" name="Antonie Van Leeuwenhoek">
        <title>Streptomyces klenkii sp. nov., isolated from deep marine sediment.</title>
        <authorList>
            <person name="Veyisoglu A."/>
            <person name="Sahin N."/>
        </authorList>
    </citation>
    <scope>NUCLEOTIDE SEQUENCE [LARGE SCALE GENOMIC DNA]</scope>
    <source>
        <strain evidence="3 4">KCTC 29202</strain>
    </source>
</reference>
<dbReference type="EMBL" id="RBAM01000013">
    <property type="protein sequence ID" value="RKN65017.1"/>
    <property type="molecule type" value="Genomic_DNA"/>
</dbReference>
<dbReference type="InterPro" id="IPR011330">
    <property type="entry name" value="Glyco_hydro/deAcase_b/a-brl"/>
</dbReference>
<gene>
    <name evidence="3" type="ORF">D7231_27440</name>
</gene>
<name>A0A3B0AYI8_9ACTN</name>
<dbReference type="PANTHER" id="PTHR10587">
    <property type="entry name" value="GLYCOSYL TRANSFERASE-RELATED"/>
    <property type="match status" value="1"/>
</dbReference>
<sequence length="284" mass="30213">MRPFTGPVPRGLLGCTAALLALAALLLGAQQRPAHGAQPRPVSELFGRKVKVLPETRPVVALTFNAAWDEAGIGDVLATLRREGVPAAFFPTGQFAERHPGAVRAMAAQGFGLGNHSYSHPYFDRLDPEETATEVLRADRAIRAAGRTEPLPFFRFPYSATTPRAIVAVNALGFADLEFTADTKGYLGASHGMTVDEAVRRALDALKPGAVIQMHVGSDDGGPVLDALALPRIVAGARARGYGFADLRAYTGRAYAGRPCPFIRSGQLPHPPPYSAYSRVTLCA</sequence>
<evidence type="ECO:0000259" key="2">
    <source>
        <dbReference type="PROSITE" id="PS51677"/>
    </source>
</evidence>
<feature type="signal peptide" evidence="1">
    <location>
        <begin position="1"/>
        <end position="36"/>
    </location>
</feature>
<feature type="chain" id="PRO_5017464952" evidence="1">
    <location>
        <begin position="37"/>
        <end position="284"/>
    </location>
</feature>
<keyword evidence="4" id="KW-1185">Reference proteome</keyword>
<dbReference type="AlphaFoldDB" id="A0A3B0AYI8"/>
<feature type="domain" description="NodB homology" evidence="2">
    <location>
        <begin position="58"/>
        <end position="245"/>
    </location>
</feature>
<proteinExistence type="predicted"/>
<evidence type="ECO:0000256" key="1">
    <source>
        <dbReference type="SAM" id="SignalP"/>
    </source>
</evidence>
<accession>A0A3B0AYI8</accession>
<dbReference type="Pfam" id="PF01522">
    <property type="entry name" value="Polysacc_deac_1"/>
    <property type="match status" value="1"/>
</dbReference>
<keyword evidence="1" id="KW-0732">Signal</keyword>
<evidence type="ECO:0000313" key="4">
    <source>
        <dbReference type="Proteomes" id="UP000270343"/>
    </source>
</evidence>
<comment type="caution">
    <text evidence="3">The sequence shown here is derived from an EMBL/GenBank/DDBJ whole genome shotgun (WGS) entry which is preliminary data.</text>
</comment>
<dbReference type="InterPro" id="IPR050248">
    <property type="entry name" value="Polysacc_deacetylase_ArnD"/>
</dbReference>
<dbReference type="InterPro" id="IPR002509">
    <property type="entry name" value="NODB_dom"/>
</dbReference>
<dbReference type="Proteomes" id="UP000270343">
    <property type="component" value="Unassembled WGS sequence"/>
</dbReference>
<dbReference type="GO" id="GO:0016810">
    <property type="term" value="F:hydrolase activity, acting on carbon-nitrogen (but not peptide) bonds"/>
    <property type="evidence" value="ECO:0007669"/>
    <property type="project" value="InterPro"/>
</dbReference>